<dbReference type="Gene3D" id="1.10.540.10">
    <property type="entry name" value="Acyl-CoA dehydrogenase/oxidase, N-terminal domain"/>
    <property type="match status" value="1"/>
</dbReference>
<dbReference type="EMBL" id="FODT01000013">
    <property type="protein sequence ID" value="SEP29016.1"/>
    <property type="molecule type" value="Genomic_DNA"/>
</dbReference>
<dbReference type="AlphaFoldDB" id="A0A1H8WN04"/>
<evidence type="ECO:0000259" key="9">
    <source>
        <dbReference type="Pfam" id="PF02771"/>
    </source>
</evidence>
<keyword evidence="3 6" id="KW-0285">Flavoprotein</keyword>
<accession>A0A1H8WN04</accession>
<dbReference type="GO" id="GO:0050660">
    <property type="term" value="F:flavin adenine dinucleotide binding"/>
    <property type="evidence" value="ECO:0007669"/>
    <property type="project" value="InterPro"/>
</dbReference>
<evidence type="ECO:0000259" key="7">
    <source>
        <dbReference type="Pfam" id="PF00441"/>
    </source>
</evidence>
<gene>
    <name evidence="10" type="ORF">SAMN05444123_11326</name>
</gene>
<dbReference type="SUPFAM" id="SSF47203">
    <property type="entry name" value="Acyl-CoA dehydrogenase C-terminal domain-like"/>
    <property type="match status" value="1"/>
</dbReference>
<dbReference type="GO" id="GO:0003995">
    <property type="term" value="F:acyl-CoA dehydrogenase activity"/>
    <property type="evidence" value="ECO:0007669"/>
    <property type="project" value="InterPro"/>
</dbReference>
<dbReference type="InterPro" id="IPR037069">
    <property type="entry name" value="AcylCoA_DH/ox_N_sf"/>
</dbReference>
<comment type="similarity">
    <text evidence="2 6">Belongs to the acyl-CoA dehydrogenase family.</text>
</comment>
<keyword evidence="11" id="KW-1185">Reference proteome</keyword>
<dbReference type="FunFam" id="1.20.140.10:FF:000001">
    <property type="entry name" value="Acyl-CoA dehydrogenase"/>
    <property type="match status" value="1"/>
</dbReference>
<evidence type="ECO:0000256" key="2">
    <source>
        <dbReference type="ARBA" id="ARBA00009347"/>
    </source>
</evidence>
<evidence type="ECO:0000256" key="3">
    <source>
        <dbReference type="ARBA" id="ARBA00022630"/>
    </source>
</evidence>
<dbReference type="Pfam" id="PF00441">
    <property type="entry name" value="Acyl-CoA_dh_1"/>
    <property type="match status" value="1"/>
</dbReference>
<feature type="domain" description="Acyl-CoA dehydrogenase/oxidase N-terminal" evidence="9">
    <location>
        <begin position="9"/>
        <end position="121"/>
    </location>
</feature>
<evidence type="ECO:0000313" key="10">
    <source>
        <dbReference type="EMBL" id="SEP29016.1"/>
    </source>
</evidence>
<sequence>MQYRSPWMTEELDTFRDQFRKFLTKDLAPHADKWRNQKMVDRSAWLKLGEMGALLPSVPEAYGGLGASFAYDAAIYEDMESIVPDALSGVTVSSGIVAHYILNYGSEEQRLRWLPAMARGELIGAIAMTEPGTGSDLQSVRTTAKLEGDTYVINGQKTFITNGQNADLIIVVARTGGPGAKGLSLIALETEDNPGFKRGRNLDKIGLHASDTSELFFENATAPKENVLGGEEGKGFVQLMQQLPQERLIIAVGAVAAMERAVKLTTDYTRERKAFGQPIIEFQNTAFTLAERKTEAFIGRVFVDFCIERLIAGDLDAVTASMAKWWTTQKQVETVDDCLQLHGGYGYMQEYPIGRMFVDSRIQKIYGGTNEVMKLLIARSL</sequence>
<dbReference type="InterPro" id="IPR013786">
    <property type="entry name" value="AcylCoA_DH/ox_N"/>
</dbReference>
<dbReference type="FunFam" id="2.40.110.10:FF:000002">
    <property type="entry name" value="Acyl-CoA dehydrogenase fadE12"/>
    <property type="match status" value="1"/>
</dbReference>
<proteinExistence type="inferred from homology"/>
<dbReference type="OrthoDB" id="9775090at2"/>
<dbReference type="Pfam" id="PF02771">
    <property type="entry name" value="Acyl-CoA_dh_N"/>
    <property type="match status" value="1"/>
</dbReference>
<dbReference type="PANTHER" id="PTHR43884:SF12">
    <property type="entry name" value="ISOVALERYL-COA DEHYDROGENASE, MITOCHONDRIAL-RELATED"/>
    <property type="match status" value="1"/>
</dbReference>
<dbReference type="RefSeq" id="WP_011504194.1">
    <property type="nucleotide sequence ID" value="NZ_FODT01000013.1"/>
</dbReference>
<evidence type="ECO:0000256" key="4">
    <source>
        <dbReference type="ARBA" id="ARBA00022827"/>
    </source>
</evidence>
<reference evidence="11" key="1">
    <citation type="submission" date="2016-10" db="EMBL/GenBank/DDBJ databases">
        <authorList>
            <person name="Varghese N."/>
            <person name="Submissions S."/>
        </authorList>
    </citation>
    <scope>NUCLEOTIDE SEQUENCE [LARGE SCALE GENOMIC DNA]</scope>
    <source>
        <strain evidence="11">DSM 123</strain>
    </source>
</reference>
<dbReference type="InterPro" id="IPR046373">
    <property type="entry name" value="Acyl-CoA_Oxase/DH_mid-dom_sf"/>
</dbReference>
<feature type="domain" description="Acyl-CoA dehydrogenase/oxidase C-terminal" evidence="7">
    <location>
        <begin position="233"/>
        <end position="381"/>
    </location>
</feature>
<evidence type="ECO:0000256" key="1">
    <source>
        <dbReference type="ARBA" id="ARBA00001974"/>
    </source>
</evidence>
<feature type="domain" description="Acyl-CoA oxidase/dehydrogenase middle" evidence="8">
    <location>
        <begin position="125"/>
        <end position="219"/>
    </location>
</feature>
<dbReference type="InterPro" id="IPR009100">
    <property type="entry name" value="AcylCoA_DH/oxidase_NM_dom_sf"/>
</dbReference>
<dbReference type="Pfam" id="PF02770">
    <property type="entry name" value="Acyl-CoA_dh_M"/>
    <property type="match status" value="1"/>
</dbReference>
<dbReference type="PANTHER" id="PTHR43884">
    <property type="entry name" value="ACYL-COA DEHYDROGENASE"/>
    <property type="match status" value="1"/>
</dbReference>
<dbReference type="Gene3D" id="1.20.140.10">
    <property type="entry name" value="Butyryl-CoA Dehydrogenase, subunit A, domain 3"/>
    <property type="match status" value="1"/>
</dbReference>
<evidence type="ECO:0000313" key="11">
    <source>
        <dbReference type="Proteomes" id="UP000199615"/>
    </source>
</evidence>
<dbReference type="FunFam" id="1.10.540.10:FF:000026">
    <property type="entry name" value="Acyl-CoA dehydrogenase medium chain"/>
    <property type="match status" value="1"/>
</dbReference>
<organism evidence="10 11">
    <name type="scientific">Rhodopseudomonas pseudopalustris</name>
    <dbReference type="NCBI Taxonomy" id="1513892"/>
    <lineage>
        <taxon>Bacteria</taxon>
        <taxon>Pseudomonadati</taxon>
        <taxon>Pseudomonadota</taxon>
        <taxon>Alphaproteobacteria</taxon>
        <taxon>Hyphomicrobiales</taxon>
        <taxon>Nitrobacteraceae</taxon>
        <taxon>Rhodopseudomonas</taxon>
    </lineage>
</organism>
<evidence type="ECO:0000259" key="8">
    <source>
        <dbReference type="Pfam" id="PF02770"/>
    </source>
</evidence>
<dbReference type="InterPro" id="IPR036250">
    <property type="entry name" value="AcylCo_DH-like_C"/>
</dbReference>
<comment type="cofactor">
    <cofactor evidence="1 6">
        <name>FAD</name>
        <dbReference type="ChEBI" id="CHEBI:57692"/>
    </cofactor>
</comment>
<dbReference type="Proteomes" id="UP000199615">
    <property type="component" value="Unassembled WGS sequence"/>
</dbReference>
<dbReference type="PROSITE" id="PS00073">
    <property type="entry name" value="ACYL_COA_DH_2"/>
    <property type="match status" value="1"/>
</dbReference>
<name>A0A1H8WN04_9BRAD</name>
<keyword evidence="5 6" id="KW-0560">Oxidoreductase</keyword>
<dbReference type="InterPro" id="IPR006091">
    <property type="entry name" value="Acyl-CoA_Oxase/DH_mid-dom"/>
</dbReference>
<dbReference type="InterPro" id="IPR009075">
    <property type="entry name" value="AcylCo_DH/oxidase_C"/>
</dbReference>
<dbReference type="SUPFAM" id="SSF56645">
    <property type="entry name" value="Acyl-CoA dehydrogenase NM domain-like"/>
    <property type="match status" value="1"/>
</dbReference>
<dbReference type="InterPro" id="IPR006089">
    <property type="entry name" value="Acyl-CoA_DH_CS"/>
</dbReference>
<keyword evidence="4 6" id="KW-0274">FAD</keyword>
<evidence type="ECO:0000256" key="5">
    <source>
        <dbReference type="ARBA" id="ARBA00023002"/>
    </source>
</evidence>
<evidence type="ECO:0000256" key="6">
    <source>
        <dbReference type="RuleBase" id="RU362125"/>
    </source>
</evidence>
<dbReference type="Gene3D" id="2.40.110.10">
    <property type="entry name" value="Butyryl-CoA Dehydrogenase, subunit A, domain 2"/>
    <property type="match status" value="1"/>
</dbReference>
<protein>
    <submittedName>
        <fullName evidence="10">Acyl-CoA dehydrogenase</fullName>
    </submittedName>
</protein>